<evidence type="ECO:0008006" key="3">
    <source>
        <dbReference type="Google" id="ProtNLM"/>
    </source>
</evidence>
<sequence>MGSCAIKIKIESNTLVDIKGKELSNGDIIEVVDERGRPCRHIVLYNNAINGYIQYLFMAQDIVVKPFDCGLLTQKYINDEGKYIIGNIIDNPDLLTNKY</sequence>
<evidence type="ECO:0000313" key="1">
    <source>
        <dbReference type="EMBL" id="TFU90485.1"/>
    </source>
</evidence>
<dbReference type="Proteomes" id="UP000298285">
    <property type="component" value="Unassembled WGS sequence"/>
</dbReference>
<dbReference type="EMBL" id="SPPK01000001">
    <property type="protein sequence ID" value="TFU90485.1"/>
    <property type="molecule type" value="Genomic_DNA"/>
</dbReference>
<name>A0A4Y9IS72_9BACT</name>
<gene>
    <name evidence="1" type="ORF">E4T88_00470</name>
</gene>
<dbReference type="OrthoDB" id="1809393at2"/>
<reference evidence="1 2" key="1">
    <citation type="submission" date="2019-03" db="EMBL/GenBank/DDBJ databases">
        <title>Diversity of the mouse oral microbiome.</title>
        <authorList>
            <person name="Joseph S."/>
            <person name="Aduse-Opoku J."/>
            <person name="Curtis M."/>
            <person name="Wade W."/>
            <person name="Hashim A."/>
        </authorList>
    </citation>
    <scope>NUCLEOTIDE SEQUENCE [LARGE SCALE GENOMIC DNA]</scope>
    <source>
        <strain evidence="1 2">P11</strain>
    </source>
</reference>
<dbReference type="SUPFAM" id="SSF159006">
    <property type="entry name" value="YopX-like"/>
    <property type="match status" value="1"/>
</dbReference>
<accession>A0A4Y9IS72</accession>
<evidence type="ECO:0000313" key="2">
    <source>
        <dbReference type="Proteomes" id="UP000298285"/>
    </source>
</evidence>
<organism evidence="1 2">
    <name type="scientific">Dysgonomonas mossii</name>
    <dbReference type="NCBI Taxonomy" id="163665"/>
    <lineage>
        <taxon>Bacteria</taxon>
        <taxon>Pseudomonadati</taxon>
        <taxon>Bacteroidota</taxon>
        <taxon>Bacteroidia</taxon>
        <taxon>Bacteroidales</taxon>
        <taxon>Dysgonomonadaceae</taxon>
        <taxon>Dysgonomonas</taxon>
    </lineage>
</organism>
<protein>
    <recommendedName>
        <fullName evidence="3">YopX protein domain-containing protein</fullName>
    </recommendedName>
</protein>
<dbReference type="RefSeq" id="WP_135103522.1">
    <property type="nucleotide sequence ID" value="NZ_JADGKW010000001.1"/>
</dbReference>
<dbReference type="Gene3D" id="2.30.30.290">
    <property type="entry name" value="YopX-like domains"/>
    <property type="match status" value="1"/>
</dbReference>
<dbReference type="AlphaFoldDB" id="A0A4Y9IS72"/>
<comment type="caution">
    <text evidence="1">The sequence shown here is derived from an EMBL/GenBank/DDBJ whole genome shotgun (WGS) entry which is preliminary data.</text>
</comment>
<proteinExistence type="predicted"/>
<dbReference type="InterPro" id="IPR023385">
    <property type="entry name" value="YopX-like_C"/>
</dbReference>